<accession>A0ABV9MZ00</accession>
<evidence type="ECO:0000313" key="3">
    <source>
        <dbReference type="EMBL" id="MFC4721246.1"/>
    </source>
</evidence>
<feature type="domain" description="DUF4352" evidence="2">
    <location>
        <begin position="33"/>
        <end position="145"/>
    </location>
</feature>
<evidence type="ECO:0000259" key="2">
    <source>
        <dbReference type="Pfam" id="PF11611"/>
    </source>
</evidence>
<sequence>MKKILLVSLIGILATSCYTVYQVIPRTYNYSESISFTIDKIEEGKSVATGNGSYHPSRGNKFVFVYLTLKNNLDKTQELDFDNFLLLNPTTKTKHKAEWSMVPGPINMWGKIDSYIRKGDEKSRKLVFIFPDEEKAKMLLVNDQIVEIEYTK</sequence>
<dbReference type="RefSeq" id="WP_387960767.1">
    <property type="nucleotide sequence ID" value="NZ_JBHSGP010000005.1"/>
</dbReference>
<evidence type="ECO:0000313" key="4">
    <source>
        <dbReference type="Proteomes" id="UP001595953"/>
    </source>
</evidence>
<dbReference type="EMBL" id="JBHSGP010000005">
    <property type="protein sequence ID" value="MFC4721246.1"/>
    <property type="molecule type" value="Genomic_DNA"/>
</dbReference>
<dbReference type="Proteomes" id="UP001595953">
    <property type="component" value="Unassembled WGS sequence"/>
</dbReference>
<dbReference type="Gene3D" id="2.60.40.1240">
    <property type="match status" value="1"/>
</dbReference>
<proteinExistence type="predicted"/>
<gene>
    <name evidence="3" type="ORF">ACFO5O_02850</name>
</gene>
<dbReference type="InterPro" id="IPR029051">
    <property type="entry name" value="DUF4352"/>
</dbReference>
<keyword evidence="4" id="KW-1185">Reference proteome</keyword>
<organism evidence="3 4">
    <name type="scientific">Geojedonia litorea</name>
    <dbReference type="NCBI Taxonomy" id="1268269"/>
    <lineage>
        <taxon>Bacteria</taxon>
        <taxon>Pseudomonadati</taxon>
        <taxon>Bacteroidota</taxon>
        <taxon>Flavobacteriia</taxon>
        <taxon>Flavobacteriales</taxon>
        <taxon>Flavobacteriaceae</taxon>
        <taxon>Geojedonia</taxon>
    </lineage>
</organism>
<protein>
    <submittedName>
        <fullName evidence="3">DUF4352 domain-containing protein</fullName>
    </submittedName>
</protein>
<dbReference type="InterPro" id="IPR029050">
    <property type="entry name" value="Immunoprotect_excell_Ig-like"/>
</dbReference>
<evidence type="ECO:0000256" key="1">
    <source>
        <dbReference type="ARBA" id="ARBA00022729"/>
    </source>
</evidence>
<name>A0ABV9MZ00_9FLAO</name>
<comment type="caution">
    <text evidence="3">The sequence shown here is derived from an EMBL/GenBank/DDBJ whole genome shotgun (WGS) entry which is preliminary data.</text>
</comment>
<dbReference type="PROSITE" id="PS51257">
    <property type="entry name" value="PROKAR_LIPOPROTEIN"/>
    <property type="match status" value="1"/>
</dbReference>
<dbReference type="Pfam" id="PF11611">
    <property type="entry name" value="DUF4352"/>
    <property type="match status" value="1"/>
</dbReference>
<keyword evidence="1" id="KW-0732">Signal</keyword>
<reference evidence="4" key="1">
    <citation type="journal article" date="2019" name="Int. J. Syst. Evol. Microbiol.">
        <title>The Global Catalogue of Microorganisms (GCM) 10K type strain sequencing project: providing services to taxonomists for standard genome sequencing and annotation.</title>
        <authorList>
            <consortium name="The Broad Institute Genomics Platform"/>
            <consortium name="The Broad Institute Genome Sequencing Center for Infectious Disease"/>
            <person name="Wu L."/>
            <person name="Ma J."/>
        </authorList>
    </citation>
    <scope>NUCLEOTIDE SEQUENCE [LARGE SCALE GENOMIC DNA]</scope>
    <source>
        <strain evidence="4">CCUG 63682</strain>
    </source>
</reference>